<evidence type="ECO:0000256" key="1">
    <source>
        <dbReference type="ARBA" id="ARBA00005445"/>
    </source>
</evidence>
<dbReference type="EMBL" id="KN817590">
    <property type="protein sequence ID" value="KJA18328.1"/>
    <property type="molecule type" value="Genomic_DNA"/>
</dbReference>
<keyword evidence="2 3" id="KW-0732">Signal</keyword>
<dbReference type="AlphaFoldDB" id="A0A0D2M567"/>
<keyword evidence="5" id="KW-1185">Reference proteome</keyword>
<feature type="chain" id="PRO_5002264440" description="Antifreeze protein" evidence="3">
    <location>
        <begin position="21"/>
        <end position="243"/>
    </location>
</feature>
<evidence type="ECO:0000256" key="2">
    <source>
        <dbReference type="ARBA" id="ARBA00022729"/>
    </source>
</evidence>
<evidence type="ECO:0000313" key="5">
    <source>
        <dbReference type="Proteomes" id="UP000054270"/>
    </source>
</evidence>
<evidence type="ECO:0008006" key="6">
    <source>
        <dbReference type="Google" id="ProtNLM"/>
    </source>
</evidence>
<gene>
    <name evidence="4" type="ORF">HYPSUDRAFT_205447</name>
</gene>
<evidence type="ECO:0000256" key="3">
    <source>
        <dbReference type="SAM" id="SignalP"/>
    </source>
</evidence>
<dbReference type="Proteomes" id="UP000054270">
    <property type="component" value="Unassembled WGS sequence"/>
</dbReference>
<protein>
    <recommendedName>
        <fullName evidence="6">Antifreeze protein</fullName>
    </recommendedName>
</protein>
<comment type="similarity">
    <text evidence="1">Belongs to the ice-binding protein family.</text>
</comment>
<dbReference type="Pfam" id="PF11999">
    <property type="entry name" value="Ice_binding"/>
    <property type="match status" value="1"/>
</dbReference>
<feature type="signal peptide" evidence="3">
    <location>
        <begin position="1"/>
        <end position="20"/>
    </location>
</feature>
<organism evidence="4 5">
    <name type="scientific">Hypholoma sublateritium (strain FD-334 SS-4)</name>
    <dbReference type="NCBI Taxonomy" id="945553"/>
    <lineage>
        <taxon>Eukaryota</taxon>
        <taxon>Fungi</taxon>
        <taxon>Dikarya</taxon>
        <taxon>Basidiomycota</taxon>
        <taxon>Agaricomycotina</taxon>
        <taxon>Agaricomycetes</taxon>
        <taxon>Agaricomycetidae</taxon>
        <taxon>Agaricales</taxon>
        <taxon>Agaricineae</taxon>
        <taxon>Strophariaceae</taxon>
        <taxon>Hypholoma</taxon>
    </lineage>
</organism>
<sequence>MFSAGFQVLFGLLILTVVRAAGPSPINLASAGGFTILAKSGISTVPFSAITGNIGVSPSSGTSLTGFSITKAPSGTFATSNQVVGDLFAADFTSPTSSQLTTAVLDMQAAFVDGNSRVLPNFLNLLGGGLSAQILTPGLYKWTSSVSITGLLTFKGASTDVWIFQIQNNLLYNPGAKAVLSGGALSKNIFWVVSGDVNIAAGAVSEGVILSATQVALSTGAAVHGRILSQTAVTLEEATVVPV</sequence>
<evidence type="ECO:0000313" key="4">
    <source>
        <dbReference type="EMBL" id="KJA18328.1"/>
    </source>
</evidence>
<reference evidence="5" key="1">
    <citation type="submission" date="2014-04" db="EMBL/GenBank/DDBJ databases">
        <title>Evolutionary Origins and Diversification of the Mycorrhizal Mutualists.</title>
        <authorList>
            <consortium name="DOE Joint Genome Institute"/>
            <consortium name="Mycorrhizal Genomics Consortium"/>
            <person name="Kohler A."/>
            <person name="Kuo A."/>
            <person name="Nagy L.G."/>
            <person name="Floudas D."/>
            <person name="Copeland A."/>
            <person name="Barry K.W."/>
            <person name="Cichocki N."/>
            <person name="Veneault-Fourrey C."/>
            <person name="LaButti K."/>
            <person name="Lindquist E.A."/>
            <person name="Lipzen A."/>
            <person name="Lundell T."/>
            <person name="Morin E."/>
            <person name="Murat C."/>
            <person name="Riley R."/>
            <person name="Ohm R."/>
            <person name="Sun H."/>
            <person name="Tunlid A."/>
            <person name="Henrissat B."/>
            <person name="Grigoriev I.V."/>
            <person name="Hibbett D.S."/>
            <person name="Martin F."/>
        </authorList>
    </citation>
    <scope>NUCLEOTIDE SEQUENCE [LARGE SCALE GENOMIC DNA]</scope>
    <source>
        <strain evidence="5">FD-334 SS-4</strain>
    </source>
</reference>
<dbReference type="OrthoDB" id="10264374at2759"/>
<dbReference type="InterPro" id="IPR021884">
    <property type="entry name" value="Ice-bd_prot"/>
</dbReference>
<dbReference type="STRING" id="945553.A0A0D2M567"/>
<accession>A0A0D2M567</accession>
<name>A0A0D2M567_HYPSF</name>
<proteinExistence type="inferred from homology"/>